<proteinExistence type="predicted"/>
<protein>
    <submittedName>
        <fullName evidence="2">Uncharacterized protein YcbX</fullName>
    </submittedName>
</protein>
<evidence type="ECO:0000313" key="3">
    <source>
        <dbReference type="Proteomes" id="UP001243364"/>
    </source>
</evidence>
<dbReference type="Proteomes" id="UP001243364">
    <property type="component" value="Unassembled WGS sequence"/>
</dbReference>
<sequence>MGSGDMEGGDMGMSAARLTEITYYPVKGCAGTSLTEATLTSTGLPHDRAYAIADEKGELRWQWGDPRMALISPESSDGEVTLRAPGRDPVRADSPNVHAWLTEFLGVPSTLVPSPAGNAHRLHVVSRASLDALNRRLAARGAAPLPMNRFRPNLVVDGWDDPHTEDRAARLAVAGTELAFTEDTIRCAITMVDQRTGRRAGPEPLRTLGDYRRADAGGIAFGAYFQVRRPGRIAVGDEVAVRSGPAVGP</sequence>
<dbReference type="Gene3D" id="2.40.33.20">
    <property type="entry name" value="PK beta-barrel domain-like"/>
    <property type="match status" value="1"/>
</dbReference>
<comment type="caution">
    <text evidence="2">The sequence shown here is derived from an EMBL/GenBank/DDBJ whole genome shotgun (WGS) entry which is preliminary data.</text>
</comment>
<dbReference type="InterPro" id="IPR011037">
    <property type="entry name" value="Pyrv_Knase-like_insert_dom_sf"/>
</dbReference>
<dbReference type="PROSITE" id="PS51340">
    <property type="entry name" value="MOSC"/>
    <property type="match status" value="1"/>
</dbReference>
<evidence type="ECO:0000313" key="2">
    <source>
        <dbReference type="EMBL" id="MDQ0685102.1"/>
    </source>
</evidence>
<dbReference type="Pfam" id="PF03476">
    <property type="entry name" value="MOSC_N"/>
    <property type="match status" value="1"/>
</dbReference>
<dbReference type="EMBL" id="JAUSYA010000001">
    <property type="protein sequence ID" value="MDQ0685102.1"/>
    <property type="molecule type" value="Genomic_DNA"/>
</dbReference>
<dbReference type="RefSeq" id="WP_307044665.1">
    <property type="nucleotide sequence ID" value="NZ_JAUSYA010000001.1"/>
</dbReference>
<name>A0ABU0Q361_STRAH</name>
<accession>A0ABU0Q361</accession>
<dbReference type="Pfam" id="PF03473">
    <property type="entry name" value="MOSC"/>
    <property type="match status" value="1"/>
</dbReference>
<dbReference type="InterPro" id="IPR005303">
    <property type="entry name" value="MOCOS_middle"/>
</dbReference>
<organism evidence="2 3">
    <name type="scientific">Streptomyces achromogenes</name>
    <dbReference type="NCBI Taxonomy" id="67255"/>
    <lineage>
        <taxon>Bacteria</taxon>
        <taxon>Bacillati</taxon>
        <taxon>Actinomycetota</taxon>
        <taxon>Actinomycetes</taxon>
        <taxon>Kitasatosporales</taxon>
        <taxon>Streptomycetaceae</taxon>
        <taxon>Streptomyces</taxon>
    </lineage>
</organism>
<keyword evidence="3" id="KW-1185">Reference proteome</keyword>
<evidence type="ECO:0000259" key="1">
    <source>
        <dbReference type="PROSITE" id="PS51340"/>
    </source>
</evidence>
<dbReference type="SUPFAM" id="SSF50800">
    <property type="entry name" value="PK beta-barrel domain-like"/>
    <property type="match status" value="1"/>
</dbReference>
<reference evidence="2 3" key="1">
    <citation type="submission" date="2023-07" db="EMBL/GenBank/DDBJ databases">
        <title>Comparative genomics of wheat-associated soil bacteria to identify genetic determinants of phenazine resistance.</title>
        <authorList>
            <person name="Mouncey N."/>
        </authorList>
    </citation>
    <scope>NUCLEOTIDE SEQUENCE [LARGE SCALE GENOMIC DNA]</scope>
    <source>
        <strain evidence="2 3">W4I19-2</strain>
    </source>
</reference>
<dbReference type="InterPro" id="IPR005302">
    <property type="entry name" value="MoCF_Sase_C"/>
</dbReference>
<gene>
    <name evidence="2" type="ORF">QFZ56_004065</name>
</gene>
<feature type="domain" description="MOSC" evidence="1">
    <location>
        <begin position="94"/>
        <end position="242"/>
    </location>
</feature>